<name>A0A0V0ZQX5_9BILA</name>
<dbReference type="AlphaFoldDB" id="A0A0V0ZQX5"/>
<comment type="caution">
    <text evidence="1">The sequence shown here is derived from an EMBL/GenBank/DDBJ whole genome shotgun (WGS) entry which is preliminary data.</text>
</comment>
<keyword evidence="2" id="KW-1185">Reference proteome</keyword>
<evidence type="ECO:0000313" key="1">
    <source>
        <dbReference type="EMBL" id="KRY14945.1"/>
    </source>
</evidence>
<accession>A0A0V0ZQX5</accession>
<dbReference type="OrthoDB" id="10354601at2759"/>
<reference evidence="1 2" key="1">
    <citation type="submission" date="2015-01" db="EMBL/GenBank/DDBJ databases">
        <title>Evolution of Trichinella species and genotypes.</title>
        <authorList>
            <person name="Korhonen P.K."/>
            <person name="Edoardo P."/>
            <person name="Giuseppe L.R."/>
            <person name="Gasser R.B."/>
        </authorList>
    </citation>
    <scope>NUCLEOTIDE SEQUENCE [LARGE SCALE GENOMIC DNA]</scope>
    <source>
        <strain evidence="1">ISS2496</strain>
    </source>
</reference>
<organism evidence="1 2">
    <name type="scientific">Trichinella patagoniensis</name>
    <dbReference type="NCBI Taxonomy" id="990121"/>
    <lineage>
        <taxon>Eukaryota</taxon>
        <taxon>Metazoa</taxon>
        <taxon>Ecdysozoa</taxon>
        <taxon>Nematoda</taxon>
        <taxon>Enoplea</taxon>
        <taxon>Dorylaimia</taxon>
        <taxon>Trichinellida</taxon>
        <taxon>Trichinellidae</taxon>
        <taxon>Trichinella</taxon>
    </lineage>
</organism>
<gene>
    <name evidence="1" type="ORF">T12_9177</name>
</gene>
<sequence length="273" mass="30487">MTSVGCANRCDQHVSTGWLKAPAGPLTFWQLAFISGLISGFGQAFHQAPSQVRLDAPAALLKGKGVKWRKRKTKKKWGKNPQSEQHSAVAFLVGQLGEGQRIRAQQPLGSPNVRGHAGQFVNVCQQWAVSIGLFPYPEKTPSFACSSNSDAFSVWQIVAAKLFSLLLNRLKSASTSWFRIRPRHHRAKNHAQPRTMHFSGKRRMTTDPLQTNQCNDKANNYHFDPDGLFEPCGELVTTNSMSQSDQIVVKASGEEKRRYNEPCQLVSEWKKPT</sequence>
<dbReference type="EMBL" id="JYDQ01000105">
    <property type="protein sequence ID" value="KRY14945.1"/>
    <property type="molecule type" value="Genomic_DNA"/>
</dbReference>
<evidence type="ECO:0000313" key="2">
    <source>
        <dbReference type="Proteomes" id="UP000054783"/>
    </source>
</evidence>
<dbReference type="Proteomes" id="UP000054783">
    <property type="component" value="Unassembled WGS sequence"/>
</dbReference>
<protein>
    <submittedName>
        <fullName evidence="1">Uncharacterized protein</fullName>
    </submittedName>
</protein>
<proteinExistence type="predicted"/>